<keyword evidence="3" id="KW-0131">Cell cycle</keyword>
<protein>
    <submittedName>
        <fullName evidence="5">LOW QUALITY PROTEIN: cyclin-U2-1-like</fullName>
    </submittedName>
</protein>
<evidence type="ECO:0000256" key="2">
    <source>
        <dbReference type="ARBA" id="ARBA00022618"/>
    </source>
</evidence>
<keyword evidence="4" id="KW-1185">Reference proteome</keyword>
<sequence length="277" mass="31491">MYLIITHSTPPTPPSSPYLSSSTFIHSFINSLIILTMPSSSSSSSSSMMISPTKLRSDLYSLPESEETPSVISVLASLVERVIARNERINGGECSSRFGIGNERVLDMSVKCFMERIFRYAKVAPPVYVVAYVYMDRLANFNPEFRISYANVHPLLITAIMVASKFVEDLNYRNSYFAKVGGLTTEEMNRLEIDFLFMMRFKLHVNVSVYESYCMHLEREVSIGGGYQIERTLRFMLMCSHDEDNVSSFSSSSSKYKYIRKSTTNVPFNQQHLAKVL</sequence>
<dbReference type="InterPro" id="IPR013922">
    <property type="entry name" value="Cyclin_PHO80-like"/>
</dbReference>
<evidence type="ECO:0000313" key="5">
    <source>
        <dbReference type="RefSeq" id="XP_039141734.1"/>
    </source>
</evidence>
<dbReference type="Proteomes" id="UP001515500">
    <property type="component" value="Chromosome 16"/>
</dbReference>
<evidence type="ECO:0000256" key="3">
    <source>
        <dbReference type="ARBA" id="ARBA00023306"/>
    </source>
</evidence>
<dbReference type="AlphaFoldDB" id="A0AB40CUK8"/>
<dbReference type="GeneID" id="120278989"/>
<evidence type="ECO:0000313" key="4">
    <source>
        <dbReference type="Proteomes" id="UP001515500"/>
    </source>
</evidence>
<dbReference type="RefSeq" id="XP_039141734.1">
    <property type="nucleotide sequence ID" value="XM_039285800.1"/>
</dbReference>
<dbReference type="GO" id="GO:0051301">
    <property type="term" value="P:cell division"/>
    <property type="evidence" value="ECO:0007669"/>
    <property type="project" value="UniProtKB-KW"/>
</dbReference>
<dbReference type="PANTHER" id="PTHR15615">
    <property type="match status" value="1"/>
</dbReference>
<reference evidence="5" key="1">
    <citation type="submission" date="2025-08" db="UniProtKB">
        <authorList>
            <consortium name="RefSeq"/>
        </authorList>
    </citation>
    <scope>IDENTIFICATION</scope>
</reference>
<dbReference type="PANTHER" id="PTHR15615:SF15">
    <property type="entry name" value="CYCLIN-U2-1"/>
    <property type="match status" value="1"/>
</dbReference>
<name>A0AB40CUK8_DIOCR</name>
<dbReference type="InterPro" id="IPR036915">
    <property type="entry name" value="Cyclin-like_sf"/>
</dbReference>
<accession>A0AB40CUK8</accession>
<dbReference type="Pfam" id="PF08613">
    <property type="entry name" value="Cyclin"/>
    <property type="match status" value="1"/>
</dbReference>
<gene>
    <name evidence="5" type="primary">LOC120278989</name>
</gene>
<comment type="similarity">
    <text evidence="1">Belongs to the cyclin family. Cyclin U/P subfamily.</text>
</comment>
<dbReference type="GO" id="GO:0019901">
    <property type="term" value="F:protein kinase binding"/>
    <property type="evidence" value="ECO:0007669"/>
    <property type="project" value="InterPro"/>
</dbReference>
<dbReference type="Gene3D" id="1.10.472.10">
    <property type="entry name" value="Cyclin-like"/>
    <property type="match status" value="1"/>
</dbReference>
<organism evidence="4 5">
    <name type="scientific">Dioscorea cayennensis subsp. rotundata</name>
    <name type="common">White Guinea yam</name>
    <name type="synonym">Dioscorea rotundata</name>
    <dbReference type="NCBI Taxonomy" id="55577"/>
    <lineage>
        <taxon>Eukaryota</taxon>
        <taxon>Viridiplantae</taxon>
        <taxon>Streptophyta</taxon>
        <taxon>Embryophyta</taxon>
        <taxon>Tracheophyta</taxon>
        <taxon>Spermatophyta</taxon>
        <taxon>Magnoliopsida</taxon>
        <taxon>Liliopsida</taxon>
        <taxon>Dioscoreales</taxon>
        <taxon>Dioscoreaceae</taxon>
        <taxon>Dioscorea</taxon>
    </lineage>
</organism>
<dbReference type="SUPFAM" id="SSF47954">
    <property type="entry name" value="Cyclin-like"/>
    <property type="match status" value="1"/>
</dbReference>
<keyword evidence="2" id="KW-0132">Cell division</keyword>
<evidence type="ECO:0000256" key="1">
    <source>
        <dbReference type="ARBA" id="ARBA00007215"/>
    </source>
</evidence>
<proteinExistence type="inferred from homology"/>